<dbReference type="GO" id="GO:0000398">
    <property type="term" value="P:mRNA splicing, via spliceosome"/>
    <property type="evidence" value="ECO:0007669"/>
    <property type="project" value="TreeGrafter"/>
</dbReference>
<dbReference type="InterPro" id="IPR007708">
    <property type="entry name" value="DBR1_C"/>
</dbReference>
<dbReference type="PANTHER" id="PTHR12849:SF0">
    <property type="entry name" value="LARIAT DEBRANCHING ENZYME"/>
    <property type="match status" value="1"/>
</dbReference>
<dbReference type="Pfam" id="PF05011">
    <property type="entry name" value="DBR1"/>
    <property type="match status" value="1"/>
</dbReference>
<organism evidence="2 3">
    <name type="scientific">Hucho hucho</name>
    <name type="common">huchen</name>
    <dbReference type="NCBI Taxonomy" id="62062"/>
    <lineage>
        <taxon>Eukaryota</taxon>
        <taxon>Metazoa</taxon>
        <taxon>Chordata</taxon>
        <taxon>Craniata</taxon>
        <taxon>Vertebrata</taxon>
        <taxon>Euteleostomi</taxon>
        <taxon>Actinopterygii</taxon>
        <taxon>Neopterygii</taxon>
        <taxon>Teleostei</taxon>
        <taxon>Protacanthopterygii</taxon>
        <taxon>Salmoniformes</taxon>
        <taxon>Salmonidae</taxon>
        <taxon>Salmoninae</taxon>
        <taxon>Hucho</taxon>
    </lineage>
</organism>
<name>A0A4W5MQW9_9TELE</name>
<evidence type="ECO:0000313" key="3">
    <source>
        <dbReference type="Proteomes" id="UP000314982"/>
    </source>
</evidence>
<reference evidence="2" key="2">
    <citation type="submission" date="2025-08" db="UniProtKB">
        <authorList>
            <consortium name="Ensembl"/>
        </authorList>
    </citation>
    <scope>IDENTIFICATION</scope>
</reference>
<dbReference type="PANTHER" id="PTHR12849">
    <property type="entry name" value="RNA LARIAT DEBRANCHING ENZYME"/>
    <property type="match status" value="1"/>
</dbReference>
<protein>
    <submittedName>
        <fullName evidence="2">Debranching RNA lariats 1</fullName>
    </submittedName>
</protein>
<dbReference type="GO" id="GO:0008419">
    <property type="term" value="F:RNA lariat debranching enzyme activity"/>
    <property type="evidence" value="ECO:0007669"/>
    <property type="project" value="TreeGrafter"/>
</dbReference>
<dbReference type="SMART" id="SM01124">
    <property type="entry name" value="DBR1"/>
    <property type="match status" value="1"/>
</dbReference>
<accession>A0A4W5MQW9</accession>
<reference evidence="3" key="1">
    <citation type="submission" date="2018-06" db="EMBL/GenBank/DDBJ databases">
        <title>Genome assembly of Danube salmon.</title>
        <authorList>
            <person name="Macqueen D.J."/>
            <person name="Gundappa M.K."/>
        </authorList>
    </citation>
    <scope>NUCLEOTIDE SEQUENCE [LARGE SCALE GENOMIC DNA]</scope>
</reference>
<evidence type="ECO:0000313" key="2">
    <source>
        <dbReference type="Ensembl" id="ENSHHUP00000041391.1"/>
    </source>
</evidence>
<dbReference type="GeneTree" id="ENSGT00510000047481"/>
<dbReference type="Ensembl" id="ENSHHUT00000042984.1">
    <property type="protein sequence ID" value="ENSHHUP00000041391.1"/>
    <property type="gene ID" value="ENSHHUG00000025565.1"/>
</dbReference>
<reference evidence="2" key="3">
    <citation type="submission" date="2025-09" db="UniProtKB">
        <authorList>
            <consortium name="Ensembl"/>
        </authorList>
    </citation>
    <scope>IDENTIFICATION</scope>
</reference>
<keyword evidence="3" id="KW-1185">Reference proteome</keyword>
<dbReference type="AlphaFoldDB" id="A0A4W5MQW9"/>
<evidence type="ECO:0000259" key="1">
    <source>
        <dbReference type="SMART" id="SM01124"/>
    </source>
</evidence>
<proteinExistence type="predicted"/>
<dbReference type="GO" id="GO:0005634">
    <property type="term" value="C:nucleus"/>
    <property type="evidence" value="ECO:0007669"/>
    <property type="project" value="TreeGrafter"/>
</dbReference>
<feature type="domain" description="Lariat debranching enzyme C-terminal" evidence="1">
    <location>
        <begin position="72"/>
        <end position="134"/>
    </location>
</feature>
<sequence length="134" mass="14919">MITGKGVTSSLHIPETLCSVYHIRNVFKLKQIQIPVDVFLTHDWPRGIYHNGSTGQLLSHGTDISYAALVILQSKGDAALRTTKFLSLDKCLPYRDFLQIVEVADRPGSSQGLEYDPEWLAIPKAKRQPTGCQP</sequence>
<dbReference type="Proteomes" id="UP000314982">
    <property type="component" value="Unassembled WGS sequence"/>
</dbReference>